<name>A0A376CNA9_9CORY</name>
<protein>
    <submittedName>
        <fullName evidence="1">Uncharacterized protein</fullName>
    </submittedName>
</protein>
<evidence type="ECO:0000313" key="2">
    <source>
        <dbReference type="Proteomes" id="UP000254467"/>
    </source>
</evidence>
<accession>A0A376CNA9</accession>
<dbReference type="STRING" id="35756.GCA_001044155_02019"/>
<dbReference type="RefSeq" id="WP_018582593.1">
    <property type="nucleotide sequence ID" value="NZ_LDYD01000007.1"/>
</dbReference>
<dbReference type="AlphaFoldDB" id="A0A376CNA9"/>
<sequence>MTRNNDHTFTVDPEILRPLISAVREDAHGLQTIGDVLLPNTRFCHALTAALARYDDASAALFNEANSVAESVETMISDAFNADADIAAGFERTLA</sequence>
<proteinExistence type="predicted"/>
<reference evidence="1 2" key="1">
    <citation type="submission" date="2018-06" db="EMBL/GenBank/DDBJ databases">
        <authorList>
            <consortium name="Pathogen Informatics"/>
            <person name="Doyle S."/>
        </authorList>
    </citation>
    <scope>NUCLEOTIDE SEQUENCE [LARGE SCALE GENOMIC DNA]</scope>
    <source>
        <strain evidence="1 2">NCTC11862</strain>
    </source>
</reference>
<dbReference type="EMBL" id="UFXQ01000001">
    <property type="protein sequence ID" value="STC69752.1"/>
    <property type="molecule type" value="Genomic_DNA"/>
</dbReference>
<organism evidence="1 2">
    <name type="scientific">Corynebacterium pilosum</name>
    <dbReference type="NCBI Taxonomy" id="35756"/>
    <lineage>
        <taxon>Bacteria</taxon>
        <taxon>Bacillati</taxon>
        <taxon>Actinomycetota</taxon>
        <taxon>Actinomycetes</taxon>
        <taxon>Mycobacteriales</taxon>
        <taxon>Corynebacteriaceae</taxon>
        <taxon>Corynebacterium</taxon>
    </lineage>
</organism>
<keyword evidence="2" id="KW-1185">Reference proteome</keyword>
<dbReference type="Proteomes" id="UP000254467">
    <property type="component" value="Unassembled WGS sequence"/>
</dbReference>
<dbReference type="OrthoDB" id="9967875at2"/>
<evidence type="ECO:0000313" key="1">
    <source>
        <dbReference type="EMBL" id="STC69752.1"/>
    </source>
</evidence>
<gene>
    <name evidence="1" type="ORF">NCTC11862_01551</name>
</gene>